<feature type="region of interest" description="Disordered" evidence="2">
    <location>
        <begin position="53"/>
        <end position="83"/>
    </location>
</feature>
<keyword evidence="1" id="KW-0175">Coiled coil</keyword>
<feature type="compositionally biased region" description="Low complexity" evidence="2">
    <location>
        <begin position="67"/>
        <end position="83"/>
    </location>
</feature>
<protein>
    <submittedName>
        <fullName evidence="3">Uncharacterized protein</fullName>
    </submittedName>
</protein>
<gene>
    <name evidence="3" type="ORF">VTL71DRAFT_11396</name>
</gene>
<reference evidence="3 4" key="1">
    <citation type="journal article" date="2024" name="Commun. Biol.">
        <title>Comparative genomic analysis of thermophilic fungi reveals convergent evolutionary adaptations and gene losses.</title>
        <authorList>
            <person name="Steindorff A.S."/>
            <person name="Aguilar-Pontes M.V."/>
            <person name="Robinson A.J."/>
            <person name="Andreopoulos B."/>
            <person name="LaButti K."/>
            <person name="Kuo A."/>
            <person name="Mondo S."/>
            <person name="Riley R."/>
            <person name="Otillar R."/>
            <person name="Haridas S."/>
            <person name="Lipzen A."/>
            <person name="Grimwood J."/>
            <person name="Schmutz J."/>
            <person name="Clum A."/>
            <person name="Reid I.D."/>
            <person name="Moisan M.C."/>
            <person name="Butler G."/>
            <person name="Nguyen T.T.M."/>
            <person name="Dewar K."/>
            <person name="Conant G."/>
            <person name="Drula E."/>
            <person name="Henrissat B."/>
            <person name="Hansel C."/>
            <person name="Singer S."/>
            <person name="Hutchinson M.I."/>
            <person name="de Vries R.P."/>
            <person name="Natvig D.O."/>
            <person name="Powell A.J."/>
            <person name="Tsang A."/>
            <person name="Grigoriev I.V."/>
        </authorList>
    </citation>
    <scope>NUCLEOTIDE SEQUENCE [LARGE SCALE GENOMIC DNA]</scope>
    <source>
        <strain evidence="3 4">CBS 494.80</strain>
    </source>
</reference>
<feature type="coiled-coil region" evidence="1">
    <location>
        <begin position="174"/>
        <end position="201"/>
    </location>
</feature>
<proteinExistence type="predicted"/>
<evidence type="ECO:0000313" key="3">
    <source>
        <dbReference type="EMBL" id="KAL2072053.1"/>
    </source>
</evidence>
<name>A0ABR4CRQ9_9HELO</name>
<evidence type="ECO:0000256" key="2">
    <source>
        <dbReference type="SAM" id="MobiDB-lite"/>
    </source>
</evidence>
<organism evidence="3 4">
    <name type="scientific">Oculimacula yallundae</name>
    <dbReference type="NCBI Taxonomy" id="86028"/>
    <lineage>
        <taxon>Eukaryota</taxon>
        <taxon>Fungi</taxon>
        <taxon>Dikarya</taxon>
        <taxon>Ascomycota</taxon>
        <taxon>Pezizomycotina</taxon>
        <taxon>Leotiomycetes</taxon>
        <taxon>Helotiales</taxon>
        <taxon>Ploettnerulaceae</taxon>
        <taxon>Oculimacula</taxon>
    </lineage>
</organism>
<dbReference type="Proteomes" id="UP001595075">
    <property type="component" value="Unassembled WGS sequence"/>
</dbReference>
<feature type="compositionally biased region" description="Polar residues" evidence="2">
    <location>
        <begin position="54"/>
        <end position="66"/>
    </location>
</feature>
<evidence type="ECO:0000256" key="1">
    <source>
        <dbReference type="SAM" id="Coils"/>
    </source>
</evidence>
<accession>A0ABR4CRQ9</accession>
<keyword evidence="4" id="KW-1185">Reference proteome</keyword>
<dbReference type="EMBL" id="JAZHXI010000004">
    <property type="protein sequence ID" value="KAL2072053.1"/>
    <property type="molecule type" value="Genomic_DNA"/>
</dbReference>
<evidence type="ECO:0000313" key="4">
    <source>
        <dbReference type="Proteomes" id="UP001595075"/>
    </source>
</evidence>
<feature type="coiled-coil region" evidence="1">
    <location>
        <begin position="300"/>
        <end position="373"/>
    </location>
</feature>
<sequence length="408" mass="45915">MVLTFFWAHLQTGKTSSVAPEAHEIKYNHNHGDLVVSLTLTSHENLGRYFDMDQNPSNGPPTMTGFSPSPGSTSQIPTTPQTTSLNTADVLNAAQSAPENSYTLSAQLNTTQVLPSMPRIPHHTTGQQEPGQNYAISQQTVAPHPTPSRSLPQYFAPANATLQQSVEHHHAKMITILEEQLRQVQSDYENKSDKVSELQAKNAYLANVIDAQNTSEGHLVALMDQLQVQNRALQDEIDKGCTSELELRQEHDAAIREIGRYSEQLRMQTRGVMIREIEVQRLRNHLTRARGEAAMDEELLEGNNQKIRDLQFKVEEMTRENETSVASGKFLLALNRKLRKEKKILRDDNDVLNENLRSRIKDADAEDDEAMTEQINKEQQQKTPDLQVGVSDVGYNDLTKEKAFLKLT</sequence>
<comment type="caution">
    <text evidence="3">The sequence shown here is derived from an EMBL/GenBank/DDBJ whole genome shotgun (WGS) entry which is preliminary data.</text>
</comment>